<evidence type="ECO:0000313" key="5">
    <source>
        <dbReference type="EMBL" id="AEY56820.1"/>
    </source>
</evidence>
<evidence type="ECO:0000313" key="3">
    <source>
        <dbReference type="EMBL" id="AEY56818.1"/>
    </source>
</evidence>
<dbReference type="KEGG" id="acer:108004472"/>
<dbReference type="AlphaFoldDB" id="V9I6Y5"/>
<sequence>MKDAKNFSLEDNEGWKKELETKNRRIAELEDQLMICKSAKNSDNECTQSLKLMDEVKEEKESWRKEVRARDDRILQLEDEMESLKRLIKEYKRSEENGARVRDNDNESWKLEVEAKNRRIVELEQEMESLENFLREHADTEGIRDMEIVIERKARRIEELEDTVAEFEDFLKQNPDVKELHDLRCQVTAGNRRIQELERWIQKNDENRESRIDRERVIELEEMVTQLEEYVREHNVDVLKRKLEDRECRIDQLQNRVGHLEKELLKVEEAHRGKETQGKGNREKEIRTEDSLSAQMVEKNFEKEQKMKKMEHAISEKDNKIQEYEQQILESKEEITKLRKEVASLKKELSEYDDIGVLKEEIRVRDEKIQQLEDEVDSLERAFSERIDLEQIEELVNVIKEKEDKERQLSKDLTEKRYKIEELGEALRESVVITSESERKLKNEEKLREEALQRIAKLEQRIASMQSASALKCITCQPLLSKVQKYEKKLKRLTEERIVQLEDLRQMKREALKAAVSEKDAHLALLELSGIKTAAQSEQADQVKADRKRLLEKLKKEDEKSIELSVELNPTCSEGTPQLLIKVLETSDDDDEETKNDRRSDPSSSRPANTNGNGCADSEKTSTESESRNDRETGEQQKRQTG</sequence>
<feature type="coiled-coil region" evidence="1">
    <location>
        <begin position="236"/>
        <end position="270"/>
    </location>
</feature>
<dbReference type="EMBL" id="JR035956">
    <property type="protein sequence ID" value="AEY56822.1"/>
    <property type="molecule type" value="mRNA"/>
</dbReference>
<name>V9I6Y5_APICE</name>
<feature type="coiled-coil region" evidence="1">
    <location>
        <begin position="307"/>
        <end position="510"/>
    </location>
</feature>
<evidence type="ECO:0000313" key="6">
    <source>
        <dbReference type="EMBL" id="AEY56821.1"/>
    </source>
</evidence>
<dbReference type="Pfam" id="PF10174">
    <property type="entry name" value="Cast"/>
    <property type="match status" value="1"/>
</dbReference>
<evidence type="ECO:0000313" key="8">
    <source>
        <dbReference type="EMBL" id="AEY56823.1"/>
    </source>
</evidence>
<feature type="compositionally biased region" description="Basic and acidic residues" evidence="2">
    <location>
        <begin position="617"/>
        <end position="642"/>
    </location>
</feature>
<dbReference type="EMBL" id="JR035953">
    <property type="protein sequence ID" value="AEY56819.1"/>
    <property type="molecule type" value="mRNA"/>
</dbReference>
<protein>
    <submittedName>
        <fullName evidence="5">ELKS/RAB6-interacting/CAST family member 1</fullName>
    </submittedName>
</protein>
<proteinExistence type="evidence at transcript level"/>
<dbReference type="Gene3D" id="1.10.287.1490">
    <property type="match status" value="1"/>
</dbReference>
<dbReference type="EMBL" id="JR035955">
    <property type="protein sequence ID" value="AEY56821.1"/>
    <property type="molecule type" value="mRNA"/>
</dbReference>
<accession>V9I6Y5</accession>
<gene>
    <name evidence="3" type="ORF">ACCB00066.1</name>
    <name evidence="4" type="ORF">ACCB00066.2</name>
    <name evidence="5" type="ORF">ACCB00066.3</name>
    <name evidence="6" type="ORF">ACCB00066.4</name>
    <name evidence="7" type="ORF">ACCB00066.5</name>
    <name evidence="8" type="ORF">ACCB00066.6</name>
    <name evidence="9" type="ORF">ACCB00066.7</name>
    <name evidence="10" type="ORF">ACCB00066.8</name>
</gene>
<evidence type="ECO:0000313" key="4">
    <source>
        <dbReference type="EMBL" id="AEY56819.1"/>
    </source>
</evidence>
<dbReference type="EMBL" id="JR035959">
    <property type="protein sequence ID" value="AEY56825.1"/>
    <property type="molecule type" value="mRNA"/>
</dbReference>
<feature type="coiled-coil region" evidence="1">
    <location>
        <begin position="12"/>
        <end position="170"/>
    </location>
</feature>
<feature type="region of interest" description="Disordered" evidence="2">
    <location>
        <begin position="582"/>
        <end position="642"/>
    </location>
</feature>
<evidence type="ECO:0000256" key="1">
    <source>
        <dbReference type="SAM" id="Coils"/>
    </source>
</evidence>
<evidence type="ECO:0000256" key="2">
    <source>
        <dbReference type="SAM" id="MobiDB-lite"/>
    </source>
</evidence>
<reference evidence="5" key="1">
    <citation type="submission" date="2011-11" db="EMBL/GenBank/DDBJ databases">
        <title>Decoding the brain transcriptome of the Eastern honeybee (Apis cerana) based on pyrosequencing.</title>
        <authorList>
            <person name="Sun L."/>
            <person name="Zheng H."/>
            <person name="Wang Y."/>
            <person name="Xie X."/>
            <person name="Zhu Y."/>
            <person name="Gu W."/>
            <person name="Wang S."/>
        </authorList>
    </citation>
    <scope>NUCLEOTIDE SEQUENCE</scope>
    <source>
        <tissue evidence="5">Brain</tissue>
    </source>
</reference>
<dbReference type="InterPro" id="IPR019323">
    <property type="entry name" value="ELKS/CAST"/>
</dbReference>
<organism evidence="5">
    <name type="scientific">Apis cerana</name>
    <name type="common">Indian honeybee</name>
    <dbReference type="NCBI Taxonomy" id="7461"/>
    <lineage>
        <taxon>Eukaryota</taxon>
        <taxon>Metazoa</taxon>
        <taxon>Ecdysozoa</taxon>
        <taxon>Arthropoda</taxon>
        <taxon>Hexapoda</taxon>
        <taxon>Insecta</taxon>
        <taxon>Pterygota</taxon>
        <taxon>Neoptera</taxon>
        <taxon>Endopterygota</taxon>
        <taxon>Hymenoptera</taxon>
        <taxon>Apocrita</taxon>
        <taxon>Aculeata</taxon>
        <taxon>Apoidea</taxon>
        <taxon>Anthophila</taxon>
        <taxon>Apidae</taxon>
        <taxon>Apis</taxon>
    </lineage>
</organism>
<evidence type="ECO:0000313" key="10">
    <source>
        <dbReference type="EMBL" id="AEY56825.1"/>
    </source>
</evidence>
<dbReference type="EMBL" id="JR035954">
    <property type="protein sequence ID" value="AEY56820.1"/>
    <property type="molecule type" value="mRNA"/>
</dbReference>
<evidence type="ECO:0000313" key="7">
    <source>
        <dbReference type="EMBL" id="AEY56822.1"/>
    </source>
</evidence>
<evidence type="ECO:0000313" key="9">
    <source>
        <dbReference type="EMBL" id="AEY56824.1"/>
    </source>
</evidence>
<dbReference type="EMBL" id="JR035952">
    <property type="protein sequence ID" value="AEY56818.1"/>
    <property type="molecule type" value="mRNA"/>
</dbReference>
<dbReference type="EMBL" id="JR035957">
    <property type="protein sequence ID" value="AEY56823.1"/>
    <property type="molecule type" value="mRNA"/>
</dbReference>
<keyword evidence="1" id="KW-0175">Coiled coil</keyword>
<dbReference type="EMBL" id="JR035958">
    <property type="protein sequence ID" value="AEY56824.1"/>
    <property type="molecule type" value="mRNA"/>
</dbReference>